<reference evidence="3 4" key="1">
    <citation type="journal article" date="2012" name="BMC Genomics">
        <title>Comparative genomics of the classical Bordetella subspecies: the evolution and exchange of virulence-associated diversity amongst closely related pathogens.</title>
        <authorList>
            <person name="Park J."/>
            <person name="Zhang Y."/>
            <person name="Buboltz A.M."/>
            <person name="Zhang X."/>
            <person name="Schuster S.C."/>
            <person name="Ahuja U."/>
            <person name="Liu M."/>
            <person name="Miller J.F."/>
            <person name="Sebaihia M."/>
            <person name="Bentley S.D."/>
            <person name="Parkhill J."/>
            <person name="Harvill E.T."/>
        </authorList>
    </citation>
    <scope>NUCLEOTIDE SEQUENCE [LARGE SCALE GENOMIC DNA]</scope>
    <source>
        <strain evidence="3 4">253</strain>
    </source>
</reference>
<dbReference type="CDD" id="cd07012">
    <property type="entry name" value="PBP2_Bug_TTT"/>
    <property type="match status" value="1"/>
</dbReference>
<dbReference type="Pfam" id="PF03401">
    <property type="entry name" value="TctC"/>
    <property type="match status" value="1"/>
</dbReference>
<evidence type="ECO:0000256" key="2">
    <source>
        <dbReference type="SAM" id="SignalP"/>
    </source>
</evidence>
<dbReference type="OrthoDB" id="8678477at2"/>
<evidence type="ECO:0000313" key="4">
    <source>
        <dbReference type="Proteomes" id="UP000007564"/>
    </source>
</evidence>
<dbReference type="Gene3D" id="3.40.190.10">
    <property type="entry name" value="Periplasmic binding protein-like II"/>
    <property type="match status" value="1"/>
</dbReference>
<dbReference type="GeneID" id="56477556"/>
<feature type="signal peptide" evidence="2">
    <location>
        <begin position="1"/>
        <end position="18"/>
    </location>
</feature>
<comment type="similarity">
    <text evidence="1">Belongs to the UPF0065 (bug) family.</text>
</comment>
<evidence type="ECO:0000313" key="3">
    <source>
        <dbReference type="EMBL" id="CCJ56372.1"/>
    </source>
</evidence>
<name>A0A0C6P9D1_BORBO</name>
<sequence>MKRIFAAVAFMISAFVHAASPYPEKSITIVNPFGAGTASDTVIRALGNRLGSALNVPVVVENRPGANGIVGTLRGVRAPNDGYTIFVTTGTTVSQNPWLFKDINYDPMTDFVGIAVLGGFPLSIVVPPQSPYRDFKELMQAIHTSTQGITYATAYGMQTVCGELLGKAAKGKVLGIPYKSTPPAVLDVTAGRVAFACGETATTLSALQGRTLRALAVINPAGSKYIPGVPSVQESLPDFPIMQSWIGLAAPRGIDSKKVELLSREIYKIASDPAFADSLSGLGYASTPMDAAATAQFMKSDFSRWRDLIKHVGIQPQ</sequence>
<dbReference type="EMBL" id="HE965806">
    <property type="protein sequence ID" value="CCJ56372.1"/>
    <property type="molecule type" value="Genomic_DNA"/>
</dbReference>
<dbReference type="InterPro" id="IPR042100">
    <property type="entry name" value="Bug_dom1"/>
</dbReference>
<accession>A0A0C6P9D1</accession>
<dbReference type="SUPFAM" id="SSF53850">
    <property type="entry name" value="Periplasmic binding protein-like II"/>
    <property type="match status" value="1"/>
</dbReference>
<dbReference type="PANTHER" id="PTHR42928">
    <property type="entry name" value="TRICARBOXYLATE-BINDING PROTEIN"/>
    <property type="match status" value="1"/>
</dbReference>
<dbReference type="Proteomes" id="UP000007564">
    <property type="component" value="Chromosome"/>
</dbReference>
<organism evidence="3 4">
    <name type="scientific">Bordetella bronchiseptica 253</name>
    <dbReference type="NCBI Taxonomy" id="568707"/>
    <lineage>
        <taxon>Bacteria</taxon>
        <taxon>Pseudomonadati</taxon>
        <taxon>Pseudomonadota</taxon>
        <taxon>Betaproteobacteria</taxon>
        <taxon>Burkholderiales</taxon>
        <taxon>Alcaligenaceae</taxon>
        <taxon>Bordetella</taxon>
    </lineage>
</organism>
<proteinExistence type="inferred from homology"/>
<dbReference type="HOGENOM" id="CLU_045683_0_0_4"/>
<dbReference type="KEGG" id="bbh:BN112_4458"/>
<dbReference type="AlphaFoldDB" id="A0A0C6P9D1"/>
<evidence type="ECO:0000256" key="1">
    <source>
        <dbReference type="ARBA" id="ARBA00006987"/>
    </source>
</evidence>
<dbReference type="PANTHER" id="PTHR42928:SF5">
    <property type="entry name" value="BLR1237 PROTEIN"/>
    <property type="match status" value="1"/>
</dbReference>
<protein>
    <submittedName>
        <fullName evidence="3">Putative exported protein</fullName>
    </submittedName>
</protein>
<gene>
    <name evidence="3" type="ORF">BN112_4458</name>
</gene>
<dbReference type="InterPro" id="IPR005064">
    <property type="entry name" value="BUG"/>
</dbReference>
<dbReference type="PIRSF" id="PIRSF017082">
    <property type="entry name" value="YflP"/>
    <property type="match status" value="1"/>
</dbReference>
<dbReference type="Gene3D" id="3.40.190.150">
    <property type="entry name" value="Bordetella uptake gene, domain 1"/>
    <property type="match status" value="1"/>
</dbReference>
<keyword evidence="2" id="KW-0732">Signal</keyword>
<dbReference type="RefSeq" id="WP_015065053.1">
    <property type="nucleotide sequence ID" value="NC_019382.1"/>
</dbReference>
<feature type="chain" id="PRO_5002190003" evidence="2">
    <location>
        <begin position="19"/>
        <end position="317"/>
    </location>
</feature>